<dbReference type="STRING" id="465820.NS263_08730"/>
<keyword evidence="1" id="KW-0812">Transmembrane</keyword>
<evidence type="ECO:0000313" key="2">
    <source>
        <dbReference type="EMBL" id="KTR48155.1"/>
    </source>
</evidence>
<feature type="transmembrane region" description="Helical" evidence="1">
    <location>
        <begin position="274"/>
        <end position="293"/>
    </location>
</feature>
<feature type="transmembrane region" description="Helical" evidence="1">
    <location>
        <begin position="173"/>
        <end position="191"/>
    </location>
</feature>
<dbReference type="AlphaFoldDB" id="A0A147DMD3"/>
<feature type="transmembrane region" description="Helical" evidence="1">
    <location>
        <begin position="450"/>
        <end position="476"/>
    </location>
</feature>
<gene>
    <name evidence="2" type="ORF">NS359_14730</name>
</gene>
<sequence>MVAQLLRLRADLLAGEVRGGARRSVLVVLGSLLGLVAAVVVAGELLALRSAPVEVARSVAVPVGTFVSLALTLVPLVVGRTDQFDPRRFAVYGIDRRRLAVGLGVAGLVGIPVLAVAIVAVGQVGAWSRTGGTAVLAVVAALLGTLTCALLLRVGSAVGATFVGPHRSRDAGWLAALVIVVLGLPVASLLLRSDWLDPASAELQRVADVAGWTPWGAAWAVPADVASGRVGEGVLKLLVALVTVALLALAWWALVGRALEAADGRTGSRRYRGLGWFAGLGSTPVGAVAARALTYWGRDPRYRMSYLVILFVPIVVLPLGVAGVPWHWTALVPLPLMALIAGFLPHNDVSYDNTAVWLHVASGAPGWSDRLGRLVPLLVVGLPLVVAGAAVSAALFGDPVAFPVLTGIAVGALLAGLGLSSVVSVLLPYPTVRPGDHPFQQPQAAGTTAAVAQTTMIVGILASLVPAVWLAVLTAVDGPEPWATATLVVGVAVGVVVLVVGVAVGGRLFDRRGPDLLAAAQRN</sequence>
<dbReference type="OrthoDB" id="3261041at2"/>
<keyword evidence="1" id="KW-1133">Transmembrane helix</keyword>
<feature type="transmembrane region" description="Helical" evidence="1">
    <location>
        <begin position="482"/>
        <end position="504"/>
    </location>
</feature>
<feature type="transmembrane region" description="Helical" evidence="1">
    <location>
        <begin position="133"/>
        <end position="152"/>
    </location>
</feature>
<keyword evidence="1" id="KW-0472">Membrane</keyword>
<dbReference type="Proteomes" id="UP000072763">
    <property type="component" value="Unassembled WGS sequence"/>
</dbReference>
<feature type="transmembrane region" description="Helical" evidence="1">
    <location>
        <begin position="374"/>
        <end position="396"/>
    </location>
</feature>
<name>A0A147DMD3_9MICO</name>
<feature type="transmembrane region" description="Helical" evidence="1">
    <location>
        <begin position="59"/>
        <end position="78"/>
    </location>
</feature>
<protein>
    <submittedName>
        <fullName evidence="2">Uncharacterized protein</fullName>
    </submittedName>
</protein>
<feature type="transmembrane region" description="Helical" evidence="1">
    <location>
        <begin position="233"/>
        <end position="254"/>
    </location>
</feature>
<feature type="transmembrane region" description="Helical" evidence="1">
    <location>
        <begin position="99"/>
        <end position="121"/>
    </location>
</feature>
<feature type="transmembrane region" description="Helical" evidence="1">
    <location>
        <begin position="305"/>
        <end position="322"/>
    </location>
</feature>
<comment type="caution">
    <text evidence="2">The sequence shown here is derived from an EMBL/GenBank/DDBJ whole genome shotgun (WGS) entry which is preliminary data.</text>
</comment>
<organism evidence="2 3">
    <name type="scientific">Curtobacterium oceanosedimentum</name>
    <dbReference type="NCBI Taxonomy" id="465820"/>
    <lineage>
        <taxon>Bacteria</taxon>
        <taxon>Bacillati</taxon>
        <taxon>Actinomycetota</taxon>
        <taxon>Actinomycetes</taxon>
        <taxon>Micrococcales</taxon>
        <taxon>Microbacteriaceae</taxon>
        <taxon>Curtobacterium</taxon>
    </lineage>
</organism>
<feature type="transmembrane region" description="Helical" evidence="1">
    <location>
        <begin position="25"/>
        <end position="47"/>
    </location>
</feature>
<reference evidence="2 3" key="1">
    <citation type="journal article" date="2016" name="Front. Microbiol.">
        <title>Genomic Resource of Rice Seed Associated Bacteria.</title>
        <authorList>
            <person name="Midha S."/>
            <person name="Bansal K."/>
            <person name="Sharma S."/>
            <person name="Kumar N."/>
            <person name="Patil P.P."/>
            <person name="Chaudhry V."/>
            <person name="Patil P.B."/>
        </authorList>
    </citation>
    <scope>NUCLEOTIDE SEQUENCE [LARGE SCALE GENOMIC DNA]</scope>
    <source>
        <strain evidence="2 3">NS359</strain>
    </source>
</reference>
<dbReference type="EMBL" id="LDRC01000096">
    <property type="protein sequence ID" value="KTR48155.1"/>
    <property type="molecule type" value="Genomic_DNA"/>
</dbReference>
<proteinExistence type="predicted"/>
<dbReference type="PATRIC" id="fig|465820.4.peg.3370"/>
<evidence type="ECO:0000313" key="3">
    <source>
        <dbReference type="Proteomes" id="UP000072763"/>
    </source>
</evidence>
<dbReference type="RefSeq" id="WP_058750628.1">
    <property type="nucleotide sequence ID" value="NZ_LDRC01000096.1"/>
</dbReference>
<evidence type="ECO:0000256" key="1">
    <source>
        <dbReference type="SAM" id="Phobius"/>
    </source>
</evidence>
<feature type="transmembrane region" description="Helical" evidence="1">
    <location>
        <begin position="402"/>
        <end position="429"/>
    </location>
</feature>
<accession>A0A147DMD3</accession>